<dbReference type="SUPFAM" id="SSF46934">
    <property type="entry name" value="UBA-like"/>
    <property type="match status" value="1"/>
</dbReference>
<dbReference type="InterPro" id="IPR013320">
    <property type="entry name" value="ConA-like_dom_sf"/>
</dbReference>
<feature type="region of interest" description="Disordered" evidence="6">
    <location>
        <begin position="4417"/>
        <end position="4493"/>
    </location>
</feature>
<dbReference type="InterPro" id="IPR058923">
    <property type="entry name" value="RCC1-like_dom"/>
</dbReference>
<dbReference type="Pfam" id="PF24681">
    <property type="entry name" value="Kelch_KLHDC2_KLHL20_DRC7"/>
    <property type="match status" value="1"/>
</dbReference>
<feature type="active site" description="Glycyl thioester intermediate" evidence="3">
    <location>
        <position position="6642"/>
    </location>
</feature>
<dbReference type="SUPFAM" id="SSF49879">
    <property type="entry name" value="SMAD/FHA domain"/>
    <property type="match status" value="1"/>
</dbReference>
<dbReference type="CDD" id="cd14306">
    <property type="entry name" value="UBA_VP13D"/>
    <property type="match status" value="1"/>
</dbReference>
<feature type="repeat" description="RCC1" evidence="4">
    <location>
        <begin position="3409"/>
        <end position="3464"/>
    </location>
</feature>
<organism evidence="11 12">
    <name type="scientific">Bremia lactucae</name>
    <name type="common">Lettuce downy mildew</name>
    <dbReference type="NCBI Taxonomy" id="4779"/>
    <lineage>
        <taxon>Eukaryota</taxon>
        <taxon>Sar</taxon>
        <taxon>Stramenopiles</taxon>
        <taxon>Oomycota</taxon>
        <taxon>Peronosporomycetes</taxon>
        <taxon>Peronosporales</taxon>
        <taxon>Peronosporaceae</taxon>
        <taxon>Bremia</taxon>
    </lineage>
</organism>
<feature type="repeat" description="RCC1" evidence="4">
    <location>
        <begin position="3141"/>
        <end position="3195"/>
    </location>
</feature>
<keyword evidence="5" id="KW-0175">Coiled coil</keyword>
<feature type="repeat" description="RCC1" evidence="4">
    <location>
        <begin position="3196"/>
        <end position="3249"/>
    </location>
</feature>
<dbReference type="Gene3D" id="1.10.8.10">
    <property type="entry name" value="DNA helicase RuvA subunit, C-terminal domain"/>
    <property type="match status" value="1"/>
</dbReference>
<feature type="repeat" description="RCC1" evidence="4">
    <location>
        <begin position="3302"/>
        <end position="3356"/>
    </location>
</feature>
<dbReference type="SMART" id="SM00119">
    <property type="entry name" value="HECTc"/>
    <property type="match status" value="1"/>
</dbReference>
<feature type="region of interest" description="Disordered" evidence="6">
    <location>
        <begin position="1"/>
        <end position="45"/>
    </location>
</feature>
<proteinExistence type="predicted"/>
<feature type="domain" description="HECT" evidence="10">
    <location>
        <begin position="6325"/>
        <end position="6646"/>
    </location>
</feature>
<dbReference type="PROSITE" id="PS50012">
    <property type="entry name" value="RCC1_3"/>
    <property type="match status" value="13"/>
</dbReference>
<feature type="repeat" description="RCC1" evidence="4">
    <location>
        <begin position="435"/>
        <end position="486"/>
    </location>
</feature>
<dbReference type="SUPFAM" id="SSF49899">
    <property type="entry name" value="Concanavalin A-like lectins/glucanases"/>
    <property type="match status" value="4"/>
</dbReference>
<protein>
    <recommendedName>
        <fullName evidence="13">B30.2/SPRY domain-containing protein</fullName>
    </recommendedName>
</protein>
<feature type="compositionally biased region" description="Polar residues" evidence="6">
    <location>
        <begin position="4469"/>
        <end position="4493"/>
    </location>
</feature>
<keyword evidence="2 3" id="KW-0833">Ubl conjugation pathway</keyword>
<comment type="caution">
    <text evidence="11">The sequence shown here is derived from an EMBL/GenBank/DDBJ whole genome shotgun (WGS) entry which is preliminary data.</text>
</comment>
<dbReference type="PROSITE" id="PS50188">
    <property type="entry name" value="B302_SPRY"/>
    <property type="match status" value="4"/>
</dbReference>
<dbReference type="Pfam" id="PF01344">
    <property type="entry name" value="Kelch_1"/>
    <property type="match status" value="1"/>
</dbReference>
<dbReference type="InterPro" id="IPR011043">
    <property type="entry name" value="Gal_Oxase/kelch_b-propeller"/>
</dbReference>
<evidence type="ECO:0008006" key="13">
    <source>
        <dbReference type="Google" id="ProtNLM"/>
    </source>
</evidence>
<evidence type="ECO:0000313" key="12">
    <source>
        <dbReference type="Proteomes" id="UP000294530"/>
    </source>
</evidence>
<dbReference type="InterPro" id="IPR000569">
    <property type="entry name" value="HECT_dom"/>
</dbReference>
<dbReference type="InterPro" id="IPR044736">
    <property type="entry name" value="Gid1/RanBPM/SPLA_SPRY"/>
</dbReference>
<dbReference type="EMBL" id="SHOA02000220">
    <property type="protein sequence ID" value="TDH65060.1"/>
    <property type="molecule type" value="Genomic_DNA"/>
</dbReference>
<dbReference type="InterPro" id="IPR001870">
    <property type="entry name" value="B30.2/SPRY"/>
</dbReference>
<evidence type="ECO:0000256" key="3">
    <source>
        <dbReference type="PROSITE-ProRule" id="PRU00104"/>
    </source>
</evidence>
<feature type="region of interest" description="Disordered" evidence="6">
    <location>
        <begin position="4374"/>
        <end position="4398"/>
    </location>
</feature>
<evidence type="ECO:0000256" key="5">
    <source>
        <dbReference type="SAM" id="Coils"/>
    </source>
</evidence>
<evidence type="ECO:0000259" key="7">
    <source>
        <dbReference type="PROSITE" id="PS50006"/>
    </source>
</evidence>
<dbReference type="Gene3D" id="2.60.200.20">
    <property type="match status" value="1"/>
</dbReference>
<dbReference type="PROSITE" id="PS50006">
    <property type="entry name" value="FHA_DOMAIN"/>
    <property type="match status" value="1"/>
</dbReference>
<dbReference type="SUPFAM" id="SSF50965">
    <property type="entry name" value="Galactose oxidase, central domain"/>
    <property type="match status" value="2"/>
</dbReference>
<dbReference type="Gene3D" id="2.120.10.80">
    <property type="entry name" value="Kelch-type beta propeller"/>
    <property type="match status" value="1"/>
</dbReference>
<dbReference type="Gene3D" id="2.60.120.920">
    <property type="match status" value="4"/>
</dbReference>
<dbReference type="CDD" id="cd12885">
    <property type="entry name" value="SPRY_RanBP_like"/>
    <property type="match status" value="1"/>
</dbReference>
<feature type="repeat" description="RCC1" evidence="4">
    <location>
        <begin position="643"/>
        <end position="697"/>
    </location>
</feature>
<dbReference type="InterPro" id="IPR003877">
    <property type="entry name" value="SPRY_dom"/>
</dbReference>
<dbReference type="KEGG" id="blac:94345913"/>
<dbReference type="Gene3D" id="3.30.2410.10">
    <property type="entry name" value="Hect, E3 ligase catalytic domain"/>
    <property type="match status" value="1"/>
</dbReference>
<dbReference type="Gene3D" id="3.30.2160.10">
    <property type="entry name" value="Hect, E3 ligase catalytic domain"/>
    <property type="match status" value="1"/>
</dbReference>
<dbReference type="SMART" id="SM00240">
    <property type="entry name" value="FHA"/>
    <property type="match status" value="1"/>
</dbReference>
<evidence type="ECO:0000256" key="1">
    <source>
        <dbReference type="ARBA" id="ARBA00022737"/>
    </source>
</evidence>
<dbReference type="Pfam" id="PF25390">
    <property type="entry name" value="WD40_RLD"/>
    <property type="match status" value="2"/>
</dbReference>
<feature type="domain" description="B30.2/SPRY" evidence="9">
    <location>
        <begin position="682"/>
        <end position="874"/>
    </location>
</feature>
<gene>
    <name evidence="11" type="ORF">CCR75_002142</name>
</gene>
<dbReference type="InterPro" id="IPR009060">
    <property type="entry name" value="UBA-like_sf"/>
</dbReference>
<keyword evidence="1" id="KW-0677">Repeat</keyword>
<evidence type="ECO:0000256" key="2">
    <source>
        <dbReference type="ARBA" id="ARBA00022786"/>
    </source>
</evidence>
<evidence type="ECO:0000256" key="6">
    <source>
        <dbReference type="SAM" id="MobiDB-lite"/>
    </source>
</evidence>
<feature type="coiled-coil region" evidence="5">
    <location>
        <begin position="138"/>
        <end position="165"/>
    </location>
</feature>
<dbReference type="PRINTS" id="PR00633">
    <property type="entry name" value="RCCNDNSATION"/>
</dbReference>
<feature type="repeat" description="RCC1" evidence="4">
    <location>
        <begin position="328"/>
        <end position="379"/>
    </location>
</feature>
<feature type="repeat" description="RCC1" evidence="4">
    <location>
        <begin position="380"/>
        <end position="434"/>
    </location>
</feature>
<keyword evidence="12" id="KW-1185">Reference proteome</keyword>
<dbReference type="InterPro" id="IPR006652">
    <property type="entry name" value="Kelch_1"/>
</dbReference>
<feature type="domain" description="UBA" evidence="8">
    <location>
        <begin position="5988"/>
        <end position="6036"/>
    </location>
</feature>
<dbReference type="Pfam" id="PF00498">
    <property type="entry name" value="FHA"/>
    <property type="match status" value="1"/>
</dbReference>
<dbReference type="InterPro" id="IPR015915">
    <property type="entry name" value="Kelch-typ_b-propeller"/>
</dbReference>
<feature type="domain" description="B30.2/SPRY" evidence="9">
    <location>
        <begin position="2389"/>
        <end position="2584"/>
    </location>
</feature>
<name>A0A976FDW6_BRELC</name>
<dbReference type="PROSITE" id="PS50237">
    <property type="entry name" value="HECT"/>
    <property type="match status" value="1"/>
</dbReference>
<dbReference type="SMART" id="SM00449">
    <property type="entry name" value="SPRY"/>
    <property type="match status" value="4"/>
</dbReference>
<feature type="repeat" description="RCC1" evidence="4">
    <location>
        <begin position="3250"/>
        <end position="3301"/>
    </location>
</feature>
<dbReference type="CDD" id="cd11709">
    <property type="entry name" value="SPRY"/>
    <property type="match status" value="2"/>
</dbReference>
<feature type="compositionally biased region" description="Polar residues" evidence="6">
    <location>
        <begin position="4452"/>
        <end position="4462"/>
    </location>
</feature>
<dbReference type="GeneID" id="94345913"/>
<evidence type="ECO:0000259" key="8">
    <source>
        <dbReference type="PROSITE" id="PS50030"/>
    </source>
</evidence>
<feature type="repeat" description="RCC1" evidence="4">
    <location>
        <begin position="3357"/>
        <end position="3408"/>
    </location>
</feature>
<reference evidence="11 12" key="1">
    <citation type="journal article" date="2021" name="Genome Biol.">
        <title>AFLAP: assembly-free linkage analysis pipeline using k-mers from genome sequencing data.</title>
        <authorList>
            <person name="Fletcher K."/>
            <person name="Zhang L."/>
            <person name="Gil J."/>
            <person name="Han R."/>
            <person name="Cavanaugh K."/>
            <person name="Michelmore R."/>
        </authorList>
    </citation>
    <scope>NUCLEOTIDE SEQUENCE [LARGE SCALE GENOMIC DNA]</scope>
    <source>
        <strain evidence="11 12">SF5</strain>
    </source>
</reference>
<feature type="domain" description="B30.2/SPRY" evidence="9">
    <location>
        <begin position="5396"/>
        <end position="5602"/>
    </location>
</feature>
<dbReference type="OrthoDB" id="8068875at2759"/>
<dbReference type="InterPro" id="IPR000408">
    <property type="entry name" value="Reg_chr_condens"/>
</dbReference>
<dbReference type="Pfam" id="PF00632">
    <property type="entry name" value="HECT"/>
    <property type="match status" value="1"/>
</dbReference>
<dbReference type="SUPFAM" id="SSF50985">
    <property type="entry name" value="RCC1/BLIP-II"/>
    <property type="match status" value="3"/>
</dbReference>
<evidence type="ECO:0000313" key="11">
    <source>
        <dbReference type="EMBL" id="TDH65060.1"/>
    </source>
</evidence>
<dbReference type="PANTHER" id="PTHR22872">
    <property type="entry name" value="BTK-BINDING PROTEIN-RELATED"/>
    <property type="match status" value="1"/>
</dbReference>
<dbReference type="SMART" id="SM00165">
    <property type="entry name" value="UBA"/>
    <property type="match status" value="2"/>
</dbReference>
<dbReference type="InterPro" id="IPR041969">
    <property type="entry name" value="VP13D_UBA"/>
</dbReference>
<sequence length="6727" mass="743006">MGQHISQPSAVIESPSDRTQLRPLQAPYAPLCDVPKPGDSSVTDDTKDTMDKILEFGAALRYLPKESEVSESLAVRNLKQELNDIMSPVDSMDELFQLISQLAGLPTQDGHDPSQCHANREVSETMPGIFDARVASYVKHLQALYQMTKKEKSRYEHQLGAAREQALSLRKVSPPPLPQPTQSAMTMGWDLVVMLLKATRKKDPAQYETALQMVKNTLKSLKPSAYSDSMYLAQSAASAFNLLSDCLHDLLDPTTDGSIEEEEAVIEARTVETLAEVGLTRGSLATMLFVVQWLLKQPTTSKVNLDTTLCKLAALKEQPMYGKCEAFGELYSCGQNAYGELGIGDEVERHQLTSVALCGWKDIRQVASGNETLAVLTNDGVVLTCGLNKSGQCGQGHSDDRVVMLRPVQSLRSQRIKYIAASNGCEHMIALTDAGLAYSWGYNDRGQLGHENLTTKLHAPKLIEALKNKLVTFAAVSYHHSAVITDKGELYTFGMNDCGQLGLDHTQHQSTPQLAKSLEGMEVAMVACGLYHTIICTAAGGLYACGKNDYGQLGMGHNRLLKVATFVSLPNEKVCFVACGYYHSMVVTTDGRTFSCGRNDYGQLGLGNKTHQNALNVVALTANTKMIRATCGCYHTVLLSEEGQVFVFGRNNKGQLGNRRSADALLPVPLKIRSIKDPRRCVDVAAGFYTTSLIVEQKRENDEGDSSLLDHSCIISICGRVDIDQSGEMEGLSNFGSISTMGVSLTHGTWFYEVEVVTSGLIQVGWIDGYFQGNSDQGEGVGDHTHSWSYDGNRQRRWNSGSSSYGEKWRAGDIIGCLLDLMTQEMTFFRNGVNLGIAYSELHCSIEDERSGLMPGISLERGEIIRVNLGHRPFAYPPTIGHEFESISRAVKRPAGSAAIEVLEDGKHENISSRPPPLEGSASVLVGSKLYVVGGVVVHETGSPHLTSEATHFVWAFDTLNKMWERWADFPIEICHHQVVAIGDKLLVLGGEKNCATSRHMDLYTCSTIRNADGSLPTWALIQPSNMSMPPSRAFHTASVVSVRRNSVVFMYGGKSVENEVLGDAWHLSVDDYKWFKLPSTMSLNPGPRLGCSSAVIGECVYLFGGMDRDESYRSDLWRYNTFDRLWHLCHDDQFQGAKDVASSGSMGKFQRKFQHMIPEGRVQYSMCSDAGSIWIFGGVNKVNTLLCDMWYYSVSLQHWNQIQMDTQGEMDGCCSAAIHIRAGTITALPTLSHSAPFKSNVGELLLFGGRIHAHGQRFLLSKVCRIYQGTISDSYHLGMTSGMSTSSKAGNFLNVLRSRCEVGNSSSQHCTPEARDSAICLLAHLDRLASDDIPAEDADSVQMSRCLYRSLCIDLKASTFSALYALLDDIMSRFLGILNQDMQLDTTHVIPYVLYPLLVTIRLLKLNFFEFSRSCLAATEIGFLASSTDQGGVLYSIQKALFILADHVPSAFMSKEVIWFYQAVKQETALAIYHGFPTMFPSLSDRIQIMNRLMANTNTAEAEWTPSQKLILPRLFPYFTSAKMLFQLFCDPNMLFQANNDSDETVSACIIKFIGTLLDALWGKTKKAMEKMSKDMTQLMENFDAVEKSHEFKCLNILLRAAIYWCACSVNQSWGILESVCTLLVRYLVSSLDQCSRMNLNQREVVPIILQHSFSGKLLPFVILSALSLPAVREALPALLKTVWPEIEALLTRLHSILLVVIKQNVSPPTRVPENVSSDIYCNGVTDFVDTAPVNISEEFAQYLFIQRSEPIITYGQVLQKVFDKIIRVQNFTSCKVKALANSVEIRRIRISADLAKILGSNSLLVKVGAAKPESLLEYDSRKISFGPSRTILSQHIYPINDESVNDMGRNKVSHLSPQPQHSITKGSVISMEQSHEWLIDLHKVLSWVGSHYAAALLLGDESNSVFVKDRWLNSPLFQGGLEEPRSDMVSNDDINVPSNHNVVNRNEILLQQVIDNVGNGKKLLDKVRCALDPESKLNPQLRFVKLRRQDSIEASLEKSGGHEAVDRAVRAAFAALLKHTNISYTTDPISDQGTLAETVVNAWKAALQLRRWIVREQQKLAAAYSETGAPSILSANMEAKDRQQALYNAVCEPIIRRALVLLQLAAVPIQSTSPASSPLKILPGISMASHYDFGKSPKDESVVIKQEQKRYTRQLDKLMETKSMEMMEEEDVQINLDIFLFLQHSDETSRNVQGSTRHSEDQMLDTLLAHQKRATMRLQGIQTFSRLLQSEQIISNSRVHVIAMLSWAFKRVHATSRPSNQMSSGHISTVKVHYLVNLEFAGPRLSDAIKREFFHLMSLLLESSMEYLHQILQLIDTRIGGGLVSTNNSIISIPDSVKEVLIVLEVCCLPYQGQDWDYLQRTKLMPLLMELISWRGWQRFIQYEESNSIDADTESVETYVILPASIGLRDLSIKCSRNLTFGTDLGKVKVAHYDYDATQSLHSRSGNGGLVVLDRCFYRGRWYWEVSIHTLGDTPIFVGITFGTADLNTYVPGDSSLCGIFLYQEGTSKNIFGSAGISWQYPDVLGVVLNCEKRQVEFFNGASRCHVATFTSLDVVGCGIFPSIGMKSASVHWNLTARVPPKIWHATSANSLATPNITGGLIAIPPNEATISWNRKRKGKHLEVGPNGTTVIAGTYCSIDNSFETIAASQGFDKESIFIEVRVIAAGKDGISILHFGIIGCDPVNFEAPLKHKLNVTFQHEEEVVECGVFGVLFDLENASITLYSESMKPRACQLDLATVSKPLFPAVSVLCNGTVFDVSFNPCSRFDLPSPVNCPASKCQFLSDEAHLGKRLDLRVHACDGEELSTSHAARNCLLDDTTVYSTTKGSNVNLVLKHAIDTPMCIASVTIRGPRQGYSSPLQYAAIFITSNIPDPMTYQEADNMTPEQFAALPFPPCNGFCSRDESLPVAFIVLDGSGANVSKQLAYPVIGRYILVKAICPSAGTNIDIGYIGFFGLFNVENGPAYCGTAIASDNMVGKSYCCDECNISFKAGMFYYGQEENRNKLCVACYDDNRGDVNCKYYASFAGSSQGDTLNLETLLCPTRRSWTEKIEAFCDGLIQSETVNVATQQQNSLSDIFFSDSSFEQCELFSCGQNNYGELCLGHCNSSSQLERVPHFSAKAIRDIVGGNEVLAVVMKDGRVLTCGLNKSGQCGIGTFEERVIMATPVRALNGISIRLVAAANGCEHMLAVTTEGTVYSWGYNDRGQLGLGLTLSKSHTPRKIESLRDKYLITTAAVSYHHSAVISSNGELLMFGMNDCGQLGLNHTQHQSTPQFVDSLSSQFVTKVACGLYHTIVSTRNGDVYSFGKNDYGQLGLGHTRNIQLPTLVKISFGEDDIKIKDVNCGYYHTVTISDQGKLVTWGRNDYGQLGIGSKDHKQTAQLVPLPLSTKIISASCGCYHTLILKANGRVMAFGRNNKGQLGTGPRTLASADLPLPVPSNALVNVEAVKIAAGFYSSYILIGCSDENHQREGAHDKTKQTQHLPEDSLIENYDCLFLSLMEEIDANYKLKSRSKRAPLQVKRKFSCRKVPLLKLHAAGWAMTRALMYRSLQDADDKTRDRSAGCVNPILATMINFLLENMALFHKDTSHGNTHTAVTETMSARIGGSISVKRLCVCLFQHFGFKVASPTSNDMLLETSPGHYYKNQLSSVLLKCGSANTKVGSIVAANSDITSHVIRGIDSCDIATAFMCIKLAMLVFPHHSVSALNRIYRSQERASGISIDIVTMLMTLVGLPLVKRPRICSQDLGSECSTAALYHSVCCQKGIAMATEVEIANMQQLELEKTHIADAKAAEIVALLRYLTLYPTWKVAINAALSRGFKLSDSVEQLLETVCTYYTNVEKVDSFASVAVRFGLYNVNEAVAVRNAESTIASPEIDEDIKNTVDDVDVTMRDKRSLLPWQKAKEALDKLAIFVATICIVGGHVEGFREGGFVAIEEQGPIRFGVLSGITRDPQTANLLAKVVVTVSVDDPVSPLIPAKLSSQMFSLSKLHVVERIPPMIHMFDDFDNILITLSSLIAKSSSDYDEDATHCDLEQPNNRSANQTLRNHLIAYKQQIQWRAAKAIASLLMQMSSLSLTLSSIDSQFVSNLATLISSENCIARASKLKSSSLETATNLQKRWMCVKQRQVFLETEEILNSALDQYELNICHQVVAKLTGENVLSWEMGAIQSPRQKVGHTSPVKNGIQRQQSDLLGDESVLPFGTWGVLIPLPPLTDSEHSIGTSGHSAIDYKPFPLTASIVRVGRAADACDLLVNDRSVSGRHFHLRRLRNGMELEEARFELQDFSKNGTIVDGVRIHGSSAPITTGSRISLILSRGGLVTYEFQARTAASVGRQMPLSDIYTTQNSEDLNIMVPGQEYQLSQVTFPAFLPRSPAEIQNRGSGHSAATEGLGNGRRRDTLTQSLRVITSIAESDVPRAIVSPNPAVDSPRPGGYNSPRSSLLQPPGTPVARLPSSSVFASTIPSGILSPASHQQRESSSPNNSAGLFSPRSSSGNVGSMLRISLGRDSVNRESLLQRMSNSRPDKLPKTRIDCLGLICQSNESLAVQEMQALAFRLHARAQDAQLVVSVIECEEALRISSGKIEEAFAALLQSRSSNSRNFAIVVRHLARILGRSESVCAKAFHQANNDVSDALRYILSSKEGDLESSRHYDALGVYDDQNGRKPSAGYQSMIDDNPSYALLESSALCPSVPQRLKSPVRPHVKEYANMKTTSFRSNLTLWSECNSSFDDDVRQMNAFEVELESGVLSKRLAAIHARQIVLQIVRLLKTASQTEEVPLQDLSNLLVLRPLISALYAPGHANTSVSHEAASALHQQTISCTSGKMQEILSRMVENVMMQSPVETMARNLCMTQNISIFQRSIDDAMEQPSRSGWTGMARLFELLVESENAVKTHPGEDRNDQTTSNTLEDLTFDTILHIISRTHAVPAVARSYDSFNTQKLDGSFPKGPLQLSCGLQVIVVNTYERLWSIPTPDPLREHRHKWRKRGATKGNTDYEWMKATADSTVTLWRPKGPPALNSSITWFGLGDVAKSGIGAPDAPMLLISDYQQDGLLAPPVRYDRMDISGKGLPRNADSYPDFQRKQLRSIWWPVAPSGYAALGCIAGSKEDPFKPPDISWTCCVREDLVKRLKSLSCVWCATSLSSTGGGDIEHSTVIKNERKDSRPVRELDDAEASELDYKGKNQSMNFIANDVIVKTSLWASSLEFGCGLLLPVVKLNDTSENELAAYGLDLTDDDRVLCGPISVDNVLTCLEALLCYQQQLRTTLQEKASSLTQLRSELPAAIFALIRQVLCENQASSGKAAVALLRALITVVQRGTVWYDKSSLLYCRSKIIALSQDQDTCFTLPGLLQAFIELMLTVEDQQRKQQIQDLVACSDQDGETNVSLPYRFHFFKQPAQDMVVSHSSKMKVTRQLAGKERKFEINYIAKHNTNGSNAGPDLPLEDVWSCRFEHTPALIMTMRDKVKAEIVYFEVTVVEWNTTTTFRNMFALGFSSLSFPLEGVPVGSNVDGSRSYAFAPASGQIRCADDPKVDRWRWVESASTSTIASGDIIGCGLCLGTQELFICKNGQLFGTAFSSISRPHQLHPTISINSDCKLLVNLGTTTTKPAKHANFSYRFCSFECNNIMSAFEWFEPLSQVYGVMKALMNPARLNEVTVGDEFSVNSVLESQLPDEFMLSADTFLSRISEDACIRVESSHPYDMEFQESLVKIPLATSIRVHLDVQSDTASSHCLQIVQGGSMDGDLVEATLGEVELRAFTGACGGQEVTVIGDSFVWRFPVQSNFQCRVDRVRKGPYLKLEMRDTRMSLVRDKGWQTAIGVARFDCGVHIWEVCIAFVTASSNIFLGIARRDVRLDSYLGKDSRGWGWIGNRALWHNGSKQRGTYGDKFKTGDIIRLTLDLRRGTLSYTLNGRDLGVAFGPGGTGPKLEGIFYPAFALYNQRDSIELIGGHRVENGGLEQGLLRTESGLASEDDSYYSEDEEELEGYAGSDAGVDDDSVPNFRMESAIFLREMGFPMEWCVFALRQCNDNPEQAADFILANADTLETLIRDENVALARRTRQRLLMHEQVLASFENAESGDANDAAVIPPPPPMEQITDAISPAEDFTYKEAATTYFKPSNGDARWGIALTAVPEYSITGRRLLAIKYEAKLHRLHASQHIFNDARDRALVQLVNEICEARAEALQSCDPLRMTPEEFVLTEAQIHAFPVLRGVPLEALQRRFLVLRNFNCRLQTSLAFIDFSASDEQSLLARGARTLRGLVFQHVKLAWWLGVLREQQAPAAARPEIEVDRTRAHDALELSERGDALASEAGERDSVFAQTFTQLHGLQPALLRGADRAFKVQFLGEFGDDFGGLYRECLAHLSSELQTIKPLLPLLRPCPNALMSMGENRELFVPNANLRTSARRVQMAEFLGKLAGVAIRTKTPLDLNLPSAVWKSLVGQQVERHDIEAIHDGCFQVMDTIANLDSHGITEAMFEEIVDANFTVLSSARETVQLVPGGKHLHVTWNDRDDYARAVESYRLTEFAPVCEDIVRGMATILPVPTLGILSWHELRTLVCGKASVDVALLQRRTIYGDGCHATDPHIGYFWDVLTNFTEEQKSSFLRFVWGRSRLPTHAADFTQDFKIAGLPKAAGRADMYLPLAHTCTHILVSLIRFKLLYKVSFQLICPPIHAKRSCMTSFYMPSRTVNQLMRTTRRSLNELKNTAATVTATTATTMSTAIAGSEAITREQ</sequence>
<dbReference type="InterPro" id="IPR051625">
    <property type="entry name" value="Signaling_Regulatory_Domain"/>
</dbReference>
<dbReference type="InterPro" id="IPR035983">
    <property type="entry name" value="Hect_E3_ubiquitin_ligase"/>
</dbReference>
<feature type="repeat" description="RCC1" evidence="4">
    <location>
        <begin position="488"/>
        <end position="539"/>
    </location>
</feature>
<dbReference type="InterPro" id="IPR008984">
    <property type="entry name" value="SMAD_FHA_dom_sf"/>
</dbReference>
<feature type="repeat" description="RCC1" evidence="4">
    <location>
        <begin position="591"/>
        <end position="642"/>
    </location>
</feature>
<dbReference type="InterPro" id="IPR009091">
    <property type="entry name" value="RCC1/BLIP-II"/>
</dbReference>
<dbReference type="PROSITE" id="PS00626">
    <property type="entry name" value="RCC1_2"/>
    <property type="match status" value="2"/>
</dbReference>
<dbReference type="PROSITE" id="PS50030">
    <property type="entry name" value="UBA"/>
    <property type="match status" value="1"/>
</dbReference>
<dbReference type="RefSeq" id="XP_067814559.1">
    <property type="nucleotide sequence ID" value="XM_067960242.1"/>
</dbReference>
<dbReference type="Pfam" id="PF00622">
    <property type="entry name" value="SPRY"/>
    <property type="match status" value="4"/>
</dbReference>
<dbReference type="InterPro" id="IPR043136">
    <property type="entry name" value="B30.2/SPRY_sf"/>
</dbReference>
<dbReference type="Proteomes" id="UP000294530">
    <property type="component" value="Unassembled WGS sequence"/>
</dbReference>
<feature type="domain" description="FHA" evidence="7">
    <location>
        <begin position="4240"/>
        <end position="4296"/>
    </location>
</feature>
<feature type="domain" description="B30.2/SPRY" evidence="9">
    <location>
        <begin position="5762"/>
        <end position="5949"/>
    </location>
</feature>
<evidence type="ECO:0000259" key="10">
    <source>
        <dbReference type="PROSITE" id="PS50237"/>
    </source>
</evidence>
<dbReference type="Gene3D" id="3.90.1750.10">
    <property type="entry name" value="Hect, E3 ligase catalytic domains"/>
    <property type="match status" value="1"/>
</dbReference>
<dbReference type="InterPro" id="IPR000253">
    <property type="entry name" value="FHA_dom"/>
</dbReference>
<evidence type="ECO:0000256" key="4">
    <source>
        <dbReference type="PROSITE-ProRule" id="PRU00235"/>
    </source>
</evidence>
<dbReference type="SUPFAM" id="SSF56204">
    <property type="entry name" value="Hect, E3 ligase catalytic domain"/>
    <property type="match status" value="1"/>
</dbReference>
<feature type="repeat" description="RCC1" evidence="4">
    <location>
        <begin position="540"/>
        <end position="590"/>
    </location>
</feature>
<accession>A0A976FDW6</accession>
<dbReference type="InterPro" id="IPR015940">
    <property type="entry name" value="UBA"/>
</dbReference>
<dbReference type="GO" id="GO:0004842">
    <property type="term" value="F:ubiquitin-protein transferase activity"/>
    <property type="evidence" value="ECO:0007669"/>
    <property type="project" value="InterPro"/>
</dbReference>
<evidence type="ECO:0000259" key="9">
    <source>
        <dbReference type="PROSITE" id="PS50188"/>
    </source>
</evidence>
<dbReference type="Gene3D" id="2.130.10.30">
    <property type="entry name" value="Regulator of chromosome condensation 1/beta-lactamase-inhibitor protein II"/>
    <property type="match status" value="4"/>
</dbReference>